<feature type="compositionally biased region" description="Polar residues" evidence="1">
    <location>
        <begin position="27"/>
        <end position="36"/>
    </location>
</feature>
<dbReference type="EMBL" id="JAHQIW010006150">
    <property type="protein sequence ID" value="KAJ1368321.1"/>
    <property type="molecule type" value="Genomic_DNA"/>
</dbReference>
<evidence type="ECO:0000313" key="2">
    <source>
        <dbReference type="EMBL" id="KAJ1368321.1"/>
    </source>
</evidence>
<organism evidence="2 3">
    <name type="scientific">Parelaphostrongylus tenuis</name>
    <name type="common">Meningeal worm</name>
    <dbReference type="NCBI Taxonomy" id="148309"/>
    <lineage>
        <taxon>Eukaryota</taxon>
        <taxon>Metazoa</taxon>
        <taxon>Ecdysozoa</taxon>
        <taxon>Nematoda</taxon>
        <taxon>Chromadorea</taxon>
        <taxon>Rhabditida</taxon>
        <taxon>Rhabditina</taxon>
        <taxon>Rhabditomorpha</taxon>
        <taxon>Strongyloidea</taxon>
        <taxon>Metastrongylidae</taxon>
        <taxon>Parelaphostrongylus</taxon>
    </lineage>
</organism>
<evidence type="ECO:0000313" key="3">
    <source>
        <dbReference type="Proteomes" id="UP001196413"/>
    </source>
</evidence>
<sequence length="143" mass="15876">MEVTSQKQTRTRAPHLRVRLDNVSLTSKAQQVQFSGGPSHRGNTPEADQNTGTSLQRHSKYNSAEGRATEVTSQKPTRTRPPHFRVRLDNVSLTSKAQQVQFSGGPCHRGNTPEADQNTGTSLQRHSKYDPAEDRATEITLQN</sequence>
<protein>
    <submittedName>
        <fullName evidence="2">Uncharacterized protein</fullName>
    </submittedName>
</protein>
<feature type="compositionally biased region" description="Basic and acidic residues" evidence="1">
    <location>
        <begin position="127"/>
        <end position="137"/>
    </location>
</feature>
<evidence type="ECO:0000256" key="1">
    <source>
        <dbReference type="SAM" id="MobiDB-lite"/>
    </source>
</evidence>
<feature type="compositionally biased region" description="Polar residues" evidence="1">
    <location>
        <begin position="91"/>
        <end position="102"/>
    </location>
</feature>
<keyword evidence="3" id="KW-1185">Reference proteome</keyword>
<comment type="caution">
    <text evidence="2">The sequence shown here is derived from an EMBL/GenBank/DDBJ whole genome shotgun (WGS) entry which is preliminary data.</text>
</comment>
<feature type="compositionally biased region" description="Polar residues" evidence="1">
    <location>
        <begin position="114"/>
        <end position="124"/>
    </location>
</feature>
<name>A0AAD5R2M0_PARTN</name>
<feature type="compositionally biased region" description="Polar residues" evidence="1">
    <location>
        <begin position="46"/>
        <end position="56"/>
    </location>
</feature>
<reference evidence="2" key="1">
    <citation type="submission" date="2021-06" db="EMBL/GenBank/DDBJ databases">
        <title>Parelaphostrongylus tenuis whole genome reference sequence.</title>
        <authorList>
            <person name="Garwood T.J."/>
            <person name="Larsen P.A."/>
            <person name="Fountain-Jones N.M."/>
            <person name="Garbe J.R."/>
            <person name="Macchietto M.G."/>
            <person name="Kania S.A."/>
            <person name="Gerhold R.W."/>
            <person name="Richards J.E."/>
            <person name="Wolf T.M."/>
        </authorList>
    </citation>
    <scope>NUCLEOTIDE SEQUENCE</scope>
    <source>
        <strain evidence="2">MNPRO001-30</strain>
        <tissue evidence="2">Meninges</tissue>
    </source>
</reference>
<feature type="region of interest" description="Disordered" evidence="1">
    <location>
        <begin position="27"/>
        <end position="143"/>
    </location>
</feature>
<accession>A0AAD5R2M0</accession>
<dbReference type="AlphaFoldDB" id="A0AAD5R2M0"/>
<gene>
    <name evidence="2" type="ORF">KIN20_029428</name>
</gene>
<proteinExistence type="predicted"/>
<dbReference type="Proteomes" id="UP001196413">
    <property type="component" value="Unassembled WGS sequence"/>
</dbReference>